<feature type="transmembrane region" description="Helical" evidence="1">
    <location>
        <begin position="26"/>
        <end position="49"/>
    </location>
</feature>
<name>U1NGR1_9EURY</name>
<organism evidence="2 3">
    <name type="scientific">Haloquadratum walsbyi J07HQW2</name>
    <dbReference type="NCBI Taxonomy" id="1238425"/>
    <lineage>
        <taxon>Archaea</taxon>
        <taxon>Methanobacteriati</taxon>
        <taxon>Methanobacteriota</taxon>
        <taxon>Stenosarchaea group</taxon>
        <taxon>Halobacteria</taxon>
        <taxon>Halobacteriales</taxon>
        <taxon>Haloferacaceae</taxon>
        <taxon>Haloquadratum</taxon>
    </lineage>
</organism>
<evidence type="ECO:0000313" key="3">
    <source>
        <dbReference type="Proteomes" id="UP000030710"/>
    </source>
</evidence>
<keyword evidence="1" id="KW-0472">Membrane</keyword>
<dbReference type="HOGENOM" id="CLU_1259127_0_0_2"/>
<keyword evidence="1" id="KW-0812">Transmembrane</keyword>
<accession>U1NGR1</accession>
<dbReference type="RefSeq" id="WP_021055497.1">
    <property type="nucleotide sequence ID" value="NZ_KE356561.1"/>
</dbReference>
<reference evidence="2 3" key="1">
    <citation type="journal article" date="2013" name="PLoS ONE">
        <title>Assembly-driven community genomics of a hypersaline microbial ecosystem.</title>
        <authorList>
            <person name="Podell S."/>
            <person name="Ugalde J.A."/>
            <person name="Narasingarao P."/>
            <person name="Banfield J.F."/>
            <person name="Heidelberg K.B."/>
            <person name="Allen E.E."/>
        </authorList>
    </citation>
    <scope>NUCLEOTIDE SEQUENCE [LARGE SCALE GENOMIC DNA]</scope>
    <source>
        <strain evidence="3">J07HQW2</strain>
    </source>
</reference>
<proteinExistence type="predicted"/>
<evidence type="ECO:0000313" key="2">
    <source>
        <dbReference type="EMBL" id="ERG96028.1"/>
    </source>
</evidence>
<dbReference type="EMBL" id="KE356561">
    <property type="protein sequence ID" value="ERG96028.1"/>
    <property type="molecule type" value="Genomic_DNA"/>
</dbReference>
<sequence length="251" mass="27797">MSDTQSLGRSGKASMVVTQYYRRSRVLTYLVGITVVGSVGASFALLSFYEWLLCGITVFVIFQSPVFTTDGHIALVTNKAPEAVSKEFQSPMPPILPFHWGLADQIEATDDGGHYVIRYLLGLQSIEMTVKCQPAPNDPADVKLIVTVGDSSWGNYHVNIDTTDTTDNYMQTTVDITVETNRRFGLRRLPQQLIADKYRPTALEAQGYDIVSYDPDISLRSGYVTIFPNCVGEAGTFVHLVAITNQEQSRL</sequence>
<protein>
    <submittedName>
        <fullName evidence="2">Uncharacterized protein</fullName>
    </submittedName>
</protein>
<dbReference type="eggNOG" id="arCOG09183">
    <property type="taxonomic scope" value="Archaea"/>
</dbReference>
<dbReference type="Proteomes" id="UP000030710">
    <property type="component" value="Unassembled WGS sequence"/>
</dbReference>
<dbReference type="AlphaFoldDB" id="U1NGR1"/>
<keyword evidence="1" id="KW-1133">Transmembrane helix</keyword>
<gene>
    <name evidence="2" type="ORF">J07HQW2_02495</name>
</gene>
<evidence type="ECO:0000256" key="1">
    <source>
        <dbReference type="SAM" id="Phobius"/>
    </source>
</evidence>